<evidence type="ECO:0000256" key="3">
    <source>
        <dbReference type="ARBA" id="ARBA00022723"/>
    </source>
</evidence>
<dbReference type="GO" id="GO:0006979">
    <property type="term" value="P:response to oxidative stress"/>
    <property type="evidence" value="ECO:0007669"/>
    <property type="project" value="InterPro"/>
</dbReference>
<dbReference type="InterPro" id="IPR002109">
    <property type="entry name" value="Glutaredoxin"/>
</dbReference>
<dbReference type="PANTHER" id="PTHR46081">
    <property type="entry name" value="PEPTIDE METHIONINE SULFOXIDE REDUCTASE 2"/>
    <property type="match status" value="1"/>
</dbReference>
<dbReference type="InterPro" id="IPR014025">
    <property type="entry name" value="Glutaredoxin_subgr"/>
</dbReference>
<name>A0A1Q9CTL3_SYMMI</name>
<dbReference type="EMBL" id="LSRX01000925">
    <property type="protein sequence ID" value="OLP86256.1"/>
    <property type="molecule type" value="Genomic_DNA"/>
</dbReference>
<dbReference type="Proteomes" id="UP000186817">
    <property type="component" value="Unassembled WGS sequence"/>
</dbReference>
<dbReference type="AlphaFoldDB" id="A0A1Q9CTL3"/>
<dbReference type="Gene3D" id="3.40.30.10">
    <property type="entry name" value="Glutaredoxin"/>
    <property type="match status" value="1"/>
</dbReference>
<keyword evidence="8" id="KW-1185">Reference proteome</keyword>
<comment type="cofactor">
    <cofactor evidence="1">
        <name>Zn(2+)</name>
        <dbReference type="ChEBI" id="CHEBI:29105"/>
    </cofactor>
</comment>
<gene>
    <name evidence="7" type="primary">MSRB3</name>
    <name evidence="7" type="ORF">AK812_SmicGene32653</name>
</gene>
<dbReference type="InterPro" id="IPR036249">
    <property type="entry name" value="Thioredoxin-like_sf"/>
</dbReference>
<dbReference type="OrthoDB" id="44061at2759"/>
<reference evidence="7 8" key="1">
    <citation type="submission" date="2016-02" db="EMBL/GenBank/DDBJ databases">
        <title>Genome analysis of coral dinoflagellate symbionts highlights evolutionary adaptations to a symbiotic lifestyle.</title>
        <authorList>
            <person name="Aranda M."/>
            <person name="Li Y."/>
            <person name="Liew Y.J."/>
            <person name="Baumgarten S."/>
            <person name="Simakov O."/>
            <person name="Wilson M."/>
            <person name="Piel J."/>
            <person name="Ashoor H."/>
            <person name="Bougouffa S."/>
            <person name="Bajic V.B."/>
            <person name="Ryu T."/>
            <person name="Ravasi T."/>
            <person name="Bayer T."/>
            <person name="Micklem G."/>
            <person name="Kim H."/>
            <person name="Bhak J."/>
            <person name="Lajeunesse T.C."/>
            <person name="Voolstra C.R."/>
        </authorList>
    </citation>
    <scope>NUCLEOTIDE SEQUENCE [LARGE SCALE GENOMIC DNA]</scope>
    <source>
        <strain evidence="7 8">CCMP2467</strain>
    </source>
</reference>
<dbReference type="CDD" id="cd03419">
    <property type="entry name" value="GRX_GRXh_1_2_like"/>
    <property type="match status" value="1"/>
</dbReference>
<protein>
    <submittedName>
        <fullName evidence="7">Peptide methionine sulfoxide reductase B3, chloroplastic</fullName>
    </submittedName>
</protein>
<dbReference type="SUPFAM" id="SSF52833">
    <property type="entry name" value="Thioredoxin-like"/>
    <property type="match status" value="1"/>
</dbReference>
<dbReference type="PROSITE" id="PS51790">
    <property type="entry name" value="MSRB"/>
    <property type="match status" value="1"/>
</dbReference>
<dbReference type="InterPro" id="IPR011057">
    <property type="entry name" value="Mss4-like_sf"/>
</dbReference>
<dbReference type="InterPro" id="IPR002579">
    <property type="entry name" value="Met_Sox_Rdtase_MsrB_dom"/>
</dbReference>
<dbReference type="SUPFAM" id="SSF51316">
    <property type="entry name" value="Mss4-like"/>
    <property type="match status" value="1"/>
</dbReference>
<evidence type="ECO:0000313" key="8">
    <source>
        <dbReference type="Proteomes" id="UP000186817"/>
    </source>
</evidence>
<dbReference type="PRINTS" id="PR00160">
    <property type="entry name" value="GLUTAREDOXIN"/>
</dbReference>
<evidence type="ECO:0000256" key="4">
    <source>
        <dbReference type="ARBA" id="ARBA00022833"/>
    </source>
</evidence>
<feature type="domain" description="MsrB" evidence="6">
    <location>
        <begin position="183"/>
        <end position="311"/>
    </location>
</feature>
<sequence length="313" mass="34008">MNFRRRVAQAEKRSLSSLNFSGSAAAVVSAVTAFSAARGTTLRSNLRARHVTMAAKTVQASAYLQTKVEEMVALQPVMLFSKSWCPFCTKAKEAMKQQGIRFATCELDTLGEEVEAEVQDILLGITGARTVPRVFVGGNCIGGGTDTQNLAADGSLKKMVDEAMETYKNKVTGAVSFQLQKSDEEWQSELGTEKFRILRRRGTERPGSHKYDKFLPEAGHFSCAGCGLPLYSASSKFASNCGWPVFDKCYASDDLGQHVVGQPDGSGALEIVCTRCGSHLGHVFYDSVTEANPNGGEPELKDLKEEKMNILPQ</sequence>
<dbReference type="Pfam" id="PF00462">
    <property type="entry name" value="Glutaredoxin"/>
    <property type="match status" value="1"/>
</dbReference>
<proteinExistence type="inferred from homology"/>
<evidence type="ECO:0000256" key="1">
    <source>
        <dbReference type="ARBA" id="ARBA00001947"/>
    </source>
</evidence>
<organism evidence="7 8">
    <name type="scientific">Symbiodinium microadriaticum</name>
    <name type="common">Dinoflagellate</name>
    <name type="synonym">Zooxanthella microadriatica</name>
    <dbReference type="NCBI Taxonomy" id="2951"/>
    <lineage>
        <taxon>Eukaryota</taxon>
        <taxon>Sar</taxon>
        <taxon>Alveolata</taxon>
        <taxon>Dinophyceae</taxon>
        <taxon>Suessiales</taxon>
        <taxon>Symbiodiniaceae</taxon>
        <taxon>Symbiodinium</taxon>
    </lineage>
</organism>
<dbReference type="InterPro" id="IPR028427">
    <property type="entry name" value="Met_Sox_Rdtase_MsrB"/>
</dbReference>
<keyword evidence="3" id="KW-0479">Metal-binding</keyword>
<dbReference type="PROSITE" id="PS51354">
    <property type="entry name" value="GLUTAREDOXIN_2"/>
    <property type="match status" value="1"/>
</dbReference>
<keyword evidence="4" id="KW-0862">Zinc</keyword>
<evidence type="ECO:0000256" key="5">
    <source>
        <dbReference type="ARBA" id="ARBA00023002"/>
    </source>
</evidence>
<evidence type="ECO:0000256" key="2">
    <source>
        <dbReference type="ARBA" id="ARBA00007174"/>
    </source>
</evidence>
<evidence type="ECO:0000313" key="7">
    <source>
        <dbReference type="EMBL" id="OLP86256.1"/>
    </source>
</evidence>
<dbReference type="Gene3D" id="2.170.150.20">
    <property type="entry name" value="Peptide methionine sulfoxide reductase"/>
    <property type="match status" value="1"/>
</dbReference>
<comment type="similarity">
    <text evidence="2">Belongs to the MsrB Met sulfoxide reductase family.</text>
</comment>
<dbReference type="PANTHER" id="PTHR46081:SF8">
    <property type="entry name" value="PEPTIDE METHIONINE SULFOXIDE REDUCTASE 2"/>
    <property type="match status" value="1"/>
</dbReference>
<dbReference type="OMA" id="TRCGSHL"/>
<dbReference type="GO" id="GO:0046872">
    <property type="term" value="F:metal ion binding"/>
    <property type="evidence" value="ECO:0007669"/>
    <property type="project" value="UniProtKB-KW"/>
</dbReference>
<dbReference type="GO" id="GO:0033743">
    <property type="term" value="F:peptide-methionine (R)-S-oxide reductase activity"/>
    <property type="evidence" value="ECO:0007669"/>
    <property type="project" value="InterPro"/>
</dbReference>
<accession>A0A1Q9CTL3</accession>
<comment type="caution">
    <text evidence="7">The sequence shown here is derived from an EMBL/GenBank/DDBJ whole genome shotgun (WGS) entry which is preliminary data.</text>
</comment>
<keyword evidence="5" id="KW-0560">Oxidoreductase</keyword>
<evidence type="ECO:0000259" key="6">
    <source>
        <dbReference type="PROSITE" id="PS51790"/>
    </source>
</evidence>
<dbReference type="Pfam" id="PF01641">
    <property type="entry name" value="SelR"/>
    <property type="match status" value="1"/>
</dbReference>
<dbReference type="GO" id="GO:0030091">
    <property type="term" value="P:protein repair"/>
    <property type="evidence" value="ECO:0007669"/>
    <property type="project" value="InterPro"/>
</dbReference>